<sequence>MTFDPKPTASHFIDGAYVEDTSGTPIEVVYPATGEVIATVYAATKDVLDQAFDSATRAQAEWAKVSPRERGRVLTRAAQIMRERNRALSELETFDTGKPLQETLVADATSGADALEYFGGIANGLTGEHIPLGEDWVYTVREPLGVCAGIGAWNYPTQIVCWKTAPALACGNAMVFKPSETTPLSALKVAEILLEAGAPAGLFNVVQGLGEVGAALATDPRVAKVSLTGSAPTGKKVYAAAAGEMKHVTMELGGKSPMLVFDDASLEDAVGAAILGNFYSSGQICSNGTRVFVQKGLRARFVERMAERMKDAVLGDPMDEATNFGPLVSARQMEIVEGYIAKGVEEGARLVAGGERLDRDGFWITPALFDGVTDEMTIAREEIFGPVLSVLEFETEEEAIARANDTPYGLSAGVFTSDFTRAHRVIGQLRAGSCFINSYNDAPVEAPFGGVKGSGVGRENSKAAIQHYSQLKSVYVRMGAVEAPF</sequence>
<comment type="similarity">
    <text evidence="8">Belongs to the aldehyde dehydrogenase family.</text>
</comment>
<dbReference type="NCBIfam" id="NF009725">
    <property type="entry name" value="PRK13252.1"/>
    <property type="match status" value="1"/>
</dbReference>
<dbReference type="Gene3D" id="3.40.605.10">
    <property type="entry name" value="Aldehyde Dehydrogenase, Chain A, domain 1"/>
    <property type="match status" value="1"/>
</dbReference>
<dbReference type="EMBL" id="JBHTMU010000003">
    <property type="protein sequence ID" value="MFD1341327.1"/>
    <property type="molecule type" value="Genomic_DNA"/>
</dbReference>
<dbReference type="InterPro" id="IPR016162">
    <property type="entry name" value="Ald_DH_N"/>
</dbReference>
<evidence type="ECO:0000313" key="11">
    <source>
        <dbReference type="Proteomes" id="UP001597135"/>
    </source>
</evidence>
<evidence type="ECO:0000256" key="6">
    <source>
        <dbReference type="NCBIfam" id="TIGR01804"/>
    </source>
</evidence>
<dbReference type="Pfam" id="PF00171">
    <property type="entry name" value="Aldedh"/>
    <property type="match status" value="1"/>
</dbReference>
<dbReference type="EC" id="1.2.1.8" evidence="6"/>
<dbReference type="GO" id="GO:0008802">
    <property type="term" value="F:betaine-aldehyde dehydrogenase (NAD+) activity"/>
    <property type="evidence" value="ECO:0007669"/>
    <property type="project" value="UniProtKB-EC"/>
</dbReference>
<keyword evidence="2" id="KW-0630">Potassium</keyword>
<accession>A0ABW3ZF65</accession>
<dbReference type="RefSeq" id="WP_386801386.1">
    <property type="nucleotide sequence ID" value="NZ_JBHTMU010000003.1"/>
</dbReference>
<evidence type="ECO:0000256" key="4">
    <source>
        <dbReference type="ARBA" id="ARBA00023027"/>
    </source>
</evidence>
<comment type="caution">
    <text evidence="10">The sequence shown here is derived from an EMBL/GenBank/DDBJ whole genome shotgun (WGS) entry which is preliminary data.</text>
</comment>
<dbReference type="InterPro" id="IPR011264">
    <property type="entry name" value="BADH"/>
</dbReference>
<evidence type="ECO:0000259" key="9">
    <source>
        <dbReference type="Pfam" id="PF00171"/>
    </source>
</evidence>
<keyword evidence="3 8" id="KW-0560">Oxidoreductase</keyword>
<evidence type="ECO:0000256" key="7">
    <source>
        <dbReference type="PROSITE-ProRule" id="PRU10007"/>
    </source>
</evidence>
<feature type="domain" description="Aldehyde dehydrogenase" evidence="9">
    <location>
        <begin position="17"/>
        <end position="474"/>
    </location>
</feature>
<name>A0ABW3ZF65_9RHOB</name>
<gene>
    <name evidence="10" type="primary">betB</name>
    <name evidence="10" type="ORF">ACFQ4E_02740</name>
</gene>
<dbReference type="InterPro" id="IPR016163">
    <property type="entry name" value="Ald_DH_C"/>
</dbReference>
<keyword evidence="5" id="KW-0558">Oxidation</keyword>
<dbReference type="InterPro" id="IPR016160">
    <property type="entry name" value="Ald_DH_CS_CYS"/>
</dbReference>
<organism evidence="10 11">
    <name type="scientific">Litorisediminicola beolgyonensis</name>
    <dbReference type="NCBI Taxonomy" id="1173614"/>
    <lineage>
        <taxon>Bacteria</taxon>
        <taxon>Pseudomonadati</taxon>
        <taxon>Pseudomonadota</taxon>
        <taxon>Alphaproteobacteria</taxon>
        <taxon>Rhodobacterales</taxon>
        <taxon>Paracoccaceae</taxon>
        <taxon>Litorisediminicola</taxon>
    </lineage>
</organism>
<keyword evidence="11" id="KW-1185">Reference proteome</keyword>
<evidence type="ECO:0000256" key="3">
    <source>
        <dbReference type="ARBA" id="ARBA00023002"/>
    </source>
</evidence>
<proteinExistence type="inferred from homology"/>
<evidence type="ECO:0000256" key="2">
    <source>
        <dbReference type="ARBA" id="ARBA00022958"/>
    </source>
</evidence>
<keyword evidence="4" id="KW-0520">NAD</keyword>
<dbReference type="PROSITE" id="PS00687">
    <property type="entry name" value="ALDEHYDE_DEHYDR_GLU"/>
    <property type="match status" value="1"/>
</dbReference>
<evidence type="ECO:0000256" key="8">
    <source>
        <dbReference type="RuleBase" id="RU003345"/>
    </source>
</evidence>
<evidence type="ECO:0000313" key="10">
    <source>
        <dbReference type="EMBL" id="MFD1341327.1"/>
    </source>
</evidence>
<dbReference type="Proteomes" id="UP001597135">
    <property type="component" value="Unassembled WGS sequence"/>
</dbReference>
<keyword evidence="1" id="KW-0479">Metal-binding</keyword>
<dbReference type="NCBIfam" id="TIGR01804">
    <property type="entry name" value="BADH"/>
    <property type="match status" value="1"/>
</dbReference>
<dbReference type="PANTHER" id="PTHR11699">
    <property type="entry name" value="ALDEHYDE DEHYDROGENASE-RELATED"/>
    <property type="match status" value="1"/>
</dbReference>
<dbReference type="PROSITE" id="PS00070">
    <property type="entry name" value="ALDEHYDE_DEHYDR_CYS"/>
    <property type="match status" value="1"/>
</dbReference>
<dbReference type="InterPro" id="IPR016161">
    <property type="entry name" value="Ald_DH/histidinol_DH"/>
</dbReference>
<dbReference type="Gene3D" id="3.40.309.10">
    <property type="entry name" value="Aldehyde Dehydrogenase, Chain A, domain 2"/>
    <property type="match status" value="1"/>
</dbReference>
<evidence type="ECO:0000256" key="1">
    <source>
        <dbReference type="ARBA" id="ARBA00022723"/>
    </source>
</evidence>
<evidence type="ECO:0000256" key="5">
    <source>
        <dbReference type="ARBA" id="ARBA00023097"/>
    </source>
</evidence>
<dbReference type="InterPro" id="IPR029510">
    <property type="entry name" value="Ald_DH_CS_GLU"/>
</dbReference>
<protein>
    <recommendedName>
        <fullName evidence="6">Betaine-aldehyde dehydrogenase</fullName>
        <ecNumber evidence="6">1.2.1.8</ecNumber>
    </recommendedName>
</protein>
<dbReference type="SUPFAM" id="SSF53720">
    <property type="entry name" value="ALDH-like"/>
    <property type="match status" value="1"/>
</dbReference>
<dbReference type="InterPro" id="IPR015590">
    <property type="entry name" value="Aldehyde_DH_dom"/>
</dbReference>
<feature type="active site" evidence="7">
    <location>
        <position position="251"/>
    </location>
</feature>
<reference evidence="11" key="1">
    <citation type="journal article" date="2019" name="Int. J. Syst. Evol. Microbiol.">
        <title>The Global Catalogue of Microorganisms (GCM) 10K type strain sequencing project: providing services to taxonomists for standard genome sequencing and annotation.</title>
        <authorList>
            <consortium name="The Broad Institute Genomics Platform"/>
            <consortium name="The Broad Institute Genome Sequencing Center for Infectious Disease"/>
            <person name="Wu L."/>
            <person name="Ma J."/>
        </authorList>
    </citation>
    <scope>NUCLEOTIDE SEQUENCE [LARGE SCALE GENOMIC DNA]</scope>
    <source>
        <strain evidence="11">CCUG 62953</strain>
    </source>
</reference>